<keyword evidence="10" id="KW-1185">Reference proteome</keyword>
<gene>
    <name evidence="9" type="ORF">CHIRRI_LOCUS6219</name>
</gene>
<feature type="repeat" description="WD" evidence="7">
    <location>
        <begin position="270"/>
        <end position="311"/>
    </location>
</feature>
<dbReference type="AlphaFoldDB" id="A0A9N9RR52"/>
<evidence type="ECO:0000313" key="10">
    <source>
        <dbReference type="Proteomes" id="UP001153620"/>
    </source>
</evidence>
<evidence type="ECO:0000256" key="2">
    <source>
        <dbReference type="ARBA" id="ARBA00022737"/>
    </source>
</evidence>
<protein>
    <recommendedName>
        <fullName evidence="6">Pleiotropic regulator 1</fullName>
    </recommendedName>
</protein>
<dbReference type="PROSITE" id="PS00678">
    <property type="entry name" value="WD_REPEATS_1"/>
    <property type="match status" value="2"/>
</dbReference>
<feature type="compositionally biased region" description="Basic and acidic residues" evidence="8">
    <location>
        <begin position="71"/>
        <end position="83"/>
    </location>
</feature>
<dbReference type="PRINTS" id="PR00320">
    <property type="entry name" value="GPROTEINBRPT"/>
</dbReference>
<sequence>MEEVQRHSVHTLVFRSLKRSHDFFVSNQSILNLEADEKTEKMRYSVKARDSYGPIFDRVAAVEQEKKKADYFGKSTEHTESKGNEMALVPSSQSNNNTNESTSSSALLSIPQSFSQSQQQLIPKKPSSIPKPKWHAPWKLYRVISGHLGWVRCVAVEPGNEWFATGAADRVIKIWDLASGKLKLSLTGHVSTVRGLAISPRHPYLFSCGEDRQVKCWDLEYNKVVRHYHGHLSAVYSMSLHPTLDVLVTAGRDSTARIWDMRTKANIHTLCGHTNTIASVVTQAANPQIITGSHDSTVRLWDLAAGKSMCTLTNHKKSVRGVVLHPTLYMFASASPDNIKQWRCPEGNFVQNLSGHNTIVNCMAVNSEGVLVSGGDNGSMHFWDWRTGYNFQRIQASVQPGSMDSEAGIFSMIFDQSGSRLITTEADKTIKIYREDDEASESSHPVNWKPDIIKRRKY</sequence>
<dbReference type="PROSITE" id="PS50082">
    <property type="entry name" value="WD_REPEATS_2"/>
    <property type="match status" value="5"/>
</dbReference>
<feature type="repeat" description="WD" evidence="7">
    <location>
        <begin position="144"/>
        <end position="185"/>
    </location>
</feature>
<dbReference type="OrthoDB" id="10256122at2759"/>
<feature type="repeat" description="WD" evidence="7">
    <location>
        <begin position="353"/>
        <end position="393"/>
    </location>
</feature>
<feature type="repeat" description="WD" evidence="7">
    <location>
        <begin position="186"/>
        <end position="227"/>
    </location>
</feature>
<keyword evidence="1 7" id="KW-0853">WD repeat</keyword>
<evidence type="ECO:0000256" key="7">
    <source>
        <dbReference type="PROSITE-ProRule" id="PRU00221"/>
    </source>
</evidence>
<dbReference type="InterPro" id="IPR045241">
    <property type="entry name" value="Prp46/PLRG1-like"/>
</dbReference>
<dbReference type="CDD" id="cd00200">
    <property type="entry name" value="WD40"/>
    <property type="match status" value="1"/>
</dbReference>
<feature type="repeat" description="WD" evidence="7">
    <location>
        <begin position="228"/>
        <end position="269"/>
    </location>
</feature>
<dbReference type="SUPFAM" id="SSF50978">
    <property type="entry name" value="WD40 repeat-like"/>
    <property type="match status" value="1"/>
</dbReference>
<dbReference type="InterPro" id="IPR015943">
    <property type="entry name" value="WD40/YVTN_repeat-like_dom_sf"/>
</dbReference>
<name>A0A9N9RR52_9DIPT</name>
<evidence type="ECO:0000256" key="1">
    <source>
        <dbReference type="ARBA" id="ARBA00022574"/>
    </source>
</evidence>
<dbReference type="InterPro" id="IPR001680">
    <property type="entry name" value="WD40_rpt"/>
</dbReference>
<evidence type="ECO:0000256" key="6">
    <source>
        <dbReference type="ARBA" id="ARBA00073631"/>
    </source>
</evidence>
<dbReference type="GO" id="GO:0000974">
    <property type="term" value="C:Prp19 complex"/>
    <property type="evidence" value="ECO:0007669"/>
    <property type="project" value="TreeGrafter"/>
</dbReference>
<dbReference type="PANTHER" id="PTHR19923:SF0">
    <property type="entry name" value="PLEIOTROPIC REGULATOR 1"/>
    <property type="match status" value="1"/>
</dbReference>
<dbReference type="InterPro" id="IPR036322">
    <property type="entry name" value="WD40_repeat_dom_sf"/>
</dbReference>
<keyword evidence="2" id="KW-0677">Repeat</keyword>
<comment type="subunit">
    <text evidence="5">Identified in the spliceosome C complex. Component of the PRP19-CDC5L splicing complex composed of a core complex comprising a homotetramer of PRPF19, CDC5L, PLRG1 and BCAS2, and at least three less stably associated proteins CTNNBL1, CWC15 and HSPA8. Interacts (via its WD40 repeat domain) directly with CDC5L (via its C-terminal); the interaction is required for mRNA splicing but not for spliceosome assembly. Component of the minor spliceosome, which splices U12-type introns. Within this complex, interacts with CRIPT. Also interacts directly in the complex with BCAS2 and PRPF19. Interacts with USB1.</text>
</comment>
<feature type="region of interest" description="Disordered" evidence="8">
    <location>
        <begin position="71"/>
        <end position="107"/>
    </location>
</feature>
<dbReference type="PANTHER" id="PTHR19923">
    <property type="entry name" value="WD40 REPEAT PROTEINPRL1/PRL2-RELATED"/>
    <property type="match status" value="1"/>
</dbReference>
<dbReference type="EMBL" id="OU895878">
    <property type="protein sequence ID" value="CAG9803318.1"/>
    <property type="molecule type" value="Genomic_DNA"/>
</dbReference>
<comment type="function">
    <text evidence="4">Involved in pre-mRNA splicing as component of the spliceosome. Component of the PRP19-CDC5L complex that forms an integral part of the spliceosome and is required for activating pre-mRNA splicing. As a component of the minor spliceosome, involved in the splicing of U12-type introns in pre-mRNAs.</text>
</comment>
<evidence type="ECO:0000256" key="4">
    <source>
        <dbReference type="ARBA" id="ARBA00046238"/>
    </source>
</evidence>
<dbReference type="GO" id="GO:0071013">
    <property type="term" value="C:catalytic step 2 spliceosome"/>
    <property type="evidence" value="ECO:0007669"/>
    <property type="project" value="TreeGrafter"/>
</dbReference>
<dbReference type="Proteomes" id="UP001153620">
    <property type="component" value="Chromosome 2"/>
</dbReference>
<evidence type="ECO:0000256" key="8">
    <source>
        <dbReference type="SAM" id="MobiDB-lite"/>
    </source>
</evidence>
<proteinExistence type="inferred from homology"/>
<feature type="compositionally biased region" description="Low complexity" evidence="8">
    <location>
        <begin position="90"/>
        <end position="107"/>
    </location>
</feature>
<dbReference type="InterPro" id="IPR019775">
    <property type="entry name" value="WD40_repeat_CS"/>
</dbReference>
<organism evidence="9 10">
    <name type="scientific">Chironomus riparius</name>
    <dbReference type="NCBI Taxonomy" id="315576"/>
    <lineage>
        <taxon>Eukaryota</taxon>
        <taxon>Metazoa</taxon>
        <taxon>Ecdysozoa</taxon>
        <taxon>Arthropoda</taxon>
        <taxon>Hexapoda</taxon>
        <taxon>Insecta</taxon>
        <taxon>Pterygota</taxon>
        <taxon>Neoptera</taxon>
        <taxon>Endopterygota</taxon>
        <taxon>Diptera</taxon>
        <taxon>Nematocera</taxon>
        <taxon>Chironomoidea</taxon>
        <taxon>Chironomidae</taxon>
        <taxon>Chironominae</taxon>
        <taxon>Chironomus</taxon>
    </lineage>
</organism>
<dbReference type="FunFam" id="2.130.10.10:FF:000012">
    <property type="entry name" value="Putative pleiotropic regulator 1"/>
    <property type="match status" value="1"/>
</dbReference>
<reference evidence="9" key="1">
    <citation type="submission" date="2022-01" db="EMBL/GenBank/DDBJ databases">
        <authorList>
            <person name="King R."/>
        </authorList>
    </citation>
    <scope>NUCLEOTIDE SEQUENCE</scope>
</reference>
<dbReference type="GO" id="GO:0071011">
    <property type="term" value="C:precatalytic spliceosome"/>
    <property type="evidence" value="ECO:0007669"/>
    <property type="project" value="TreeGrafter"/>
</dbReference>
<reference evidence="9" key="2">
    <citation type="submission" date="2022-10" db="EMBL/GenBank/DDBJ databases">
        <authorList>
            <consortium name="ENA_rothamsted_submissions"/>
            <consortium name="culmorum"/>
            <person name="King R."/>
        </authorList>
    </citation>
    <scope>NUCLEOTIDE SEQUENCE</scope>
</reference>
<evidence type="ECO:0000313" key="9">
    <source>
        <dbReference type="EMBL" id="CAG9803318.1"/>
    </source>
</evidence>
<dbReference type="Pfam" id="PF00400">
    <property type="entry name" value="WD40"/>
    <property type="match status" value="7"/>
</dbReference>
<comment type="similarity">
    <text evidence="3">Belongs to the WD repeat PRL1/PRL2 family.</text>
</comment>
<dbReference type="SMART" id="SM00320">
    <property type="entry name" value="WD40"/>
    <property type="match status" value="7"/>
</dbReference>
<dbReference type="GO" id="GO:0000398">
    <property type="term" value="P:mRNA splicing, via spliceosome"/>
    <property type="evidence" value="ECO:0007669"/>
    <property type="project" value="InterPro"/>
</dbReference>
<dbReference type="InterPro" id="IPR020472">
    <property type="entry name" value="WD40_PAC1"/>
</dbReference>
<dbReference type="Gene3D" id="2.130.10.10">
    <property type="entry name" value="YVTN repeat-like/Quinoprotein amine dehydrogenase"/>
    <property type="match status" value="1"/>
</dbReference>
<dbReference type="PROSITE" id="PS50294">
    <property type="entry name" value="WD_REPEATS_REGION"/>
    <property type="match status" value="5"/>
</dbReference>
<accession>A0A9N9RR52</accession>
<evidence type="ECO:0000256" key="3">
    <source>
        <dbReference type="ARBA" id="ARBA00025726"/>
    </source>
</evidence>
<evidence type="ECO:0000256" key="5">
    <source>
        <dbReference type="ARBA" id="ARBA00062641"/>
    </source>
</evidence>